<gene>
    <name evidence="2" type="ORF">AB1Y20_022009</name>
</gene>
<sequence>MCCSTRAYRSHVRLDEICLEFPSTRHVYARSHVVLAWSSLPFSSRAASARTPPLEVVETLVKREGYIDRRAHALEPLHVAAARASAYLLVLHRSARGQPFRTLARTRFRVGRCASALYEPVRLELLGGRVRLHFRITAVPSRPPVVPDVPRRVAAEHAAEAHALLLEESSHRRRSPERSEDRVSQLYQLLSRLGEGGGDALSRRYGGGDNEIELLVLELRSREQERAETEERLCAAFGEIIRELQMKVDQLTSERDVLAATLRETQNRAFLKPIDQPPSSVADDRRTSQLFSGFI</sequence>
<keyword evidence="3" id="KW-1185">Reference proteome</keyword>
<reference evidence="2 3" key="1">
    <citation type="journal article" date="2024" name="Science">
        <title>Giant polyketide synthase enzymes in the biosynthesis of giant marine polyether toxins.</title>
        <authorList>
            <person name="Fallon T.R."/>
            <person name="Shende V.V."/>
            <person name="Wierzbicki I.H."/>
            <person name="Pendleton A.L."/>
            <person name="Watervoot N.F."/>
            <person name="Auber R.P."/>
            <person name="Gonzalez D.J."/>
            <person name="Wisecaver J.H."/>
            <person name="Moore B.S."/>
        </authorList>
    </citation>
    <scope>NUCLEOTIDE SEQUENCE [LARGE SCALE GENOMIC DNA]</scope>
    <source>
        <strain evidence="2 3">12B1</strain>
    </source>
</reference>
<name>A0AB34JEP0_PRYPA</name>
<dbReference type="Proteomes" id="UP001515480">
    <property type="component" value="Unassembled WGS sequence"/>
</dbReference>
<protein>
    <submittedName>
        <fullName evidence="2">Uncharacterized protein</fullName>
    </submittedName>
</protein>
<keyword evidence="1" id="KW-0175">Coiled coil</keyword>
<organism evidence="2 3">
    <name type="scientific">Prymnesium parvum</name>
    <name type="common">Toxic golden alga</name>
    <dbReference type="NCBI Taxonomy" id="97485"/>
    <lineage>
        <taxon>Eukaryota</taxon>
        <taxon>Haptista</taxon>
        <taxon>Haptophyta</taxon>
        <taxon>Prymnesiophyceae</taxon>
        <taxon>Prymnesiales</taxon>
        <taxon>Prymnesiaceae</taxon>
        <taxon>Prymnesium</taxon>
    </lineage>
</organism>
<dbReference type="EMBL" id="JBGBPQ010000008">
    <property type="protein sequence ID" value="KAL1520425.1"/>
    <property type="molecule type" value="Genomic_DNA"/>
</dbReference>
<dbReference type="AlphaFoldDB" id="A0AB34JEP0"/>
<comment type="caution">
    <text evidence="2">The sequence shown here is derived from an EMBL/GenBank/DDBJ whole genome shotgun (WGS) entry which is preliminary data.</text>
</comment>
<evidence type="ECO:0000256" key="1">
    <source>
        <dbReference type="SAM" id="Coils"/>
    </source>
</evidence>
<proteinExistence type="predicted"/>
<evidence type="ECO:0000313" key="3">
    <source>
        <dbReference type="Proteomes" id="UP001515480"/>
    </source>
</evidence>
<evidence type="ECO:0000313" key="2">
    <source>
        <dbReference type="EMBL" id="KAL1520425.1"/>
    </source>
</evidence>
<accession>A0AB34JEP0</accession>
<feature type="coiled-coil region" evidence="1">
    <location>
        <begin position="212"/>
        <end position="268"/>
    </location>
</feature>